<dbReference type="Pfam" id="PF02990">
    <property type="entry name" value="EMP70"/>
    <property type="match status" value="1"/>
</dbReference>
<keyword evidence="5" id="KW-0732">Signal</keyword>
<keyword evidence="7" id="KW-0333">Golgi apparatus</keyword>
<proteinExistence type="inferred from homology"/>
<feature type="transmembrane region" description="Helical" evidence="9">
    <location>
        <begin position="455"/>
        <end position="481"/>
    </location>
</feature>
<reference evidence="10" key="1">
    <citation type="submission" date="2021-01" db="EMBL/GenBank/DDBJ databases">
        <authorList>
            <person name="Corre E."/>
            <person name="Pelletier E."/>
            <person name="Niang G."/>
            <person name="Scheremetjew M."/>
            <person name="Finn R."/>
            <person name="Kale V."/>
            <person name="Holt S."/>
            <person name="Cochrane G."/>
            <person name="Meng A."/>
            <person name="Brown T."/>
            <person name="Cohen L."/>
        </authorList>
    </citation>
    <scope>NUCLEOTIDE SEQUENCE</scope>
    <source>
        <strain evidence="10">UTEX LB 2760</strain>
    </source>
</reference>
<evidence type="ECO:0000256" key="1">
    <source>
        <dbReference type="ARBA" id="ARBA00004141"/>
    </source>
</evidence>
<feature type="transmembrane region" description="Helical" evidence="9">
    <location>
        <begin position="510"/>
        <end position="530"/>
    </location>
</feature>
<keyword evidence="8 9" id="KW-0472">Membrane</keyword>
<evidence type="ECO:0000313" key="10">
    <source>
        <dbReference type="EMBL" id="CAD8396837.1"/>
    </source>
</evidence>
<dbReference type="EMBL" id="HBEK01012388">
    <property type="protein sequence ID" value="CAD8396837.1"/>
    <property type="molecule type" value="Transcribed_RNA"/>
</dbReference>
<sequence>MTMTAVNLYHPCNTCAPGVYQGWRRGLWLLVLLFAEPVYGFYIPGFSPIDYKSGDSIEVFADRLSSRTEKLPFEYFKLNFCEPEEGRKSDNLNLGEILLGERDDLTAYKINMRKPKACQLLCSKQLTAKDVLQFQRLIRREYYVRMNIDSLPLVMRTHDDVRTVYVNGVPIGAKASKGRTVVHNHISFEVHYHVPKFGATDLSLQKGDSPKFFRIVGFFGTPMSINHRNAHDLDCSDPEDEHKFYLSDNPDGQKIIFSYDVDFRQSDIQWATRFDQFLNADTQVRSVLWISIINACGITLALASIIATVLLRTVYLDFARYNNIDDAEEAVLETGWKLLHGDVFRPPQLFQVLCIFVGTGAQLFVVASVVLLFSLLGFFSPAHRGSLLLGLILIMAASSIISGYVSSRLYYSFDGPQKRFVTVGSAVFFPGLTVGTFLGLNLLLALAGSSAAANFLTLLLLIVIALGLSFPLTILGSYIALKTVPFSLPVRTNAVVRPVPESATGWKSRLTVLAGIIPFCTIFIELYYIMNSIWQGSVFVMFGVLALVFVILAVVCVELSVVITYLTLSGEEHRWWWRSFLAPSSSGLYVFLFSIFYVFSQPALQGMHFISLILYFSYMTIISIAFFLVTGVAGFTSSFYFVHKIYSKVRID</sequence>
<dbReference type="PANTHER" id="PTHR10766:SF55">
    <property type="entry name" value="TRANSMEMBRANE 9 SUPERFAMILY MEMBER 4"/>
    <property type="match status" value="1"/>
</dbReference>
<dbReference type="GO" id="GO:0072657">
    <property type="term" value="P:protein localization to membrane"/>
    <property type="evidence" value="ECO:0007669"/>
    <property type="project" value="TreeGrafter"/>
</dbReference>
<dbReference type="InterPro" id="IPR004240">
    <property type="entry name" value="EMP70"/>
</dbReference>
<evidence type="ECO:0000256" key="5">
    <source>
        <dbReference type="ARBA" id="ARBA00022729"/>
    </source>
</evidence>
<feature type="transmembrane region" description="Helical" evidence="9">
    <location>
        <begin position="287"/>
        <end position="311"/>
    </location>
</feature>
<evidence type="ECO:0000256" key="9">
    <source>
        <dbReference type="RuleBase" id="RU363079"/>
    </source>
</evidence>
<keyword evidence="4 9" id="KW-0812">Transmembrane</keyword>
<evidence type="ECO:0000256" key="7">
    <source>
        <dbReference type="ARBA" id="ARBA00023034"/>
    </source>
</evidence>
<name>A0A7S0BKX3_9RHOD</name>
<evidence type="ECO:0000256" key="2">
    <source>
        <dbReference type="ARBA" id="ARBA00004555"/>
    </source>
</evidence>
<feature type="transmembrane region" description="Helical" evidence="9">
    <location>
        <begin position="352"/>
        <end position="379"/>
    </location>
</feature>
<evidence type="ECO:0000256" key="8">
    <source>
        <dbReference type="ARBA" id="ARBA00023136"/>
    </source>
</evidence>
<comment type="subcellular location">
    <subcellularLocation>
        <location evidence="2">Golgi apparatus</location>
    </subcellularLocation>
    <subcellularLocation>
        <location evidence="1">Membrane</location>
        <topology evidence="1">Multi-pass membrane protein</topology>
    </subcellularLocation>
</comment>
<dbReference type="PANTHER" id="PTHR10766">
    <property type="entry name" value="TRANSMEMBRANE 9 SUPERFAMILY PROTEIN"/>
    <property type="match status" value="1"/>
</dbReference>
<feature type="transmembrane region" description="Helical" evidence="9">
    <location>
        <begin position="426"/>
        <end position="449"/>
    </location>
</feature>
<organism evidence="10">
    <name type="scientific">Rhodosorus marinus</name>
    <dbReference type="NCBI Taxonomy" id="101924"/>
    <lineage>
        <taxon>Eukaryota</taxon>
        <taxon>Rhodophyta</taxon>
        <taxon>Stylonematophyceae</taxon>
        <taxon>Stylonematales</taxon>
        <taxon>Stylonemataceae</taxon>
        <taxon>Rhodosorus</taxon>
    </lineage>
</organism>
<accession>A0A7S0BKX3</accession>
<protein>
    <recommendedName>
        <fullName evidence="9">Transmembrane 9 superfamily member</fullName>
    </recommendedName>
</protein>
<evidence type="ECO:0000256" key="6">
    <source>
        <dbReference type="ARBA" id="ARBA00022989"/>
    </source>
</evidence>
<dbReference type="GO" id="GO:0005794">
    <property type="term" value="C:Golgi apparatus"/>
    <property type="evidence" value="ECO:0007669"/>
    <property type="project" value="UniProtKB-SubCell"/>
</dbReference>
<evidence type="ECO:0000256" key="4">
    <source>
        <dbReference type="ARBA" id="ARBA00022692"/>
    </source>
</evidence>
<dbReference type="AlphaFoldDB" id="A0A7S0BKX3"/>
<feature type="transmembrane region" description="Helical" evidence="9">
    <location>
        <begin position="542"/>
        <end position="568"/>
    </location>
</feature>
<keyword evidence="6 9" id="KW-1133">Transmembrane helix</keyword>
<dbReference type="GO" id="GO:0016020">
    <property type="term" value="C:membrane"/>
    <property type="evidence" value="ECO:0007669"/>
    <property type="project" value="UniProtKB-SubCell"/>
</dbReference>
<comment type="similarity">
    <text evidence="3 9">Belongs to the nonaspanin (TM9SF) (TC 9.A.2) family.</text>
</comment>
<feature type="transmembrane region" description="Helical" evidence="9">
    <location>
        <begin position="580"/>
        <end position="600"/>
    </location>
</feature>
<evidence type="ECO:0000256" key="3">
    <source>
        <dbReference type="ARBA" id="ARBA00005227"/>
    </source>
</evidence>
<feature type="transmembrane region" description="Helical" evidence="9">
    <location>
        <begin position="612"/>
        <end position="642"/>
    </location>
</feature>
<gene>
    <name evidence="10" type="ORF">RMAR0315_LOCUS6825</name>
</gene>
<feature type="transmembrane region" description="Helical" evidence="9">
    <location>
        <begin position="385"/>
        <end position="405"/>
    </location>
</feature>